<feature type="short sequence motif" description="DGA/G" evidence="7">
    <location>
        <begin position="966"/>
        <end position="968"/>
    </location>
</feature>
<feature type="active site" description="Proton acceptor" evidence="7">
    <location>
        <position position="966"/>
    </location>
</feature>
<sequence>MKNRAASPAKQVGVTEERLSRCAFCRPDNPAQWRCDYCRLLFCDSCWNMPAPHLQNDPVHAKVSLHQHSLISNELSTNLNPESFKDLHAHDMVAVWFAISQDSYHGKLNFEEFPRFKHLVDEHQKAYNTSDPCYASLVSFVGVTGSGKSTLIKILMKRLWDDTSESTLDLNEIEVPVSGTRKTSNPTSGDVHLYRDPYLDPSEANYPLFYADCEGFGGGEVAPIGSKIRDTIEQIATSLDSASPKNMRFAQTALRWVKKGAKQAIDLKVPGGGFMRRQELVEKLFPRLLYNFSDVVVHVISGQSAKTMEHILLEVIKWAKVSESVAVNHPFLPHLIIVINAASDTSVWDPEEARRKIIQEQSGILKENQTAMLYAEQYEQIGNSIFTIEDLLHCFYVNVEFIYIPQAESGVNEALFLTQAQKLHEMVERATRGSQSLKANSKILLASEDQVQLFHLAFNHYTRFLDKPFDFLETLFTVRPLPHNFSNNVVRLLKSFRSNIQSQDSTEVYMEKLVPVLATIIALDVARSYRINAPLIDIFKGNLYKSYGNSGLRPSASPNSYEAQLQSAFEEFCEWSVPCSFVDRYGRKCHNSKRGHALPFHQGDTALPLAFGGFESKEVDELMSSWLPAVEKQIELLWDELESSIAPRNGSAFSYGVTHSILNTVWAHHARQISLLFQENSDLRLNFPLMCCFCFHNLPFEILPCGHSICDDCIHLVADTTGGPDSRVVCIRSCILHSTSCDFDPPHYIHLRPKLAGRRILALDGGGVRAIIELKILEGVEKKMGNFIPIQRFFDIIGGTSAGALVAFAIGIKDWRINLTEPMFRQICDRAFSNSAKSWVFKFIRGSQYLDGPFVEALKDALGKTADDYLIQARSESSGILRPAPKVFATATVSEGDGASVLPNYIRPHDRDNNLSDLYGFPYQFEVHEEQETQIRVWEAARCTTAAPTYFTPFRKTVPFATKYYDGGLYHNNPSKIALEESRRVWPEVPERHPDLLLSVGCGFSTTNSDETTQLLTRNYLFEALNVVRRRFLQVLNSERDWIEGFGVLSRMEPKRYIRLNPAVTERLPDLDDREALVDGSLERIVNKFLDEPSTKAIVDQVARRLIVTSFYLEPLAPARANGLEESANNFHGTIRCRFIDESPEIKAFADVIARFCPSQYADFDLQGPLTIGRLTPQLLQIMKTVGTFHIDVRFTLPSHDTPINITFSSPGFEAQGISGCPFLMKRT</sequence>
<evidence type="ECO:0000256" key="4">
    <source>
        <dbReference type="ARBA" id="ARBA00022833"/>
    </source>
</evidence>
<dbReference type="GO" id="GO:0046486">
    <property type="term" value="P:glycerolipid metabolic process"/>
    <property type="evidence" value="ECO:0007669"/>
    <property type="project" value="UniProtKB-ARBA"/>
</dbReference>
<dbReference type="Gene3D" id="3.40.50.300">
    <property type="entry name" value="P-loop containing nucleotide triphosphate hydrolases"/>
    <property type="match status" value="1"/>
</dbReference>
<keyword evidence="10" id="KW-1185">Reference proteome</keyword>
<keyword evidence="2" id="KW-0863">Zinc-finger</keyword>
<dbReference type="PANTHER" id="PTHR24185">
    <property type="entry name" value="CALCIUM-INDEPENDENT PHOSPHOLIPASE A2-GAMMA"/>
    <property type="match status" value="1"/>
</dbReference>
<dbReference type="GO" id="GO:0019369">
    <property type="term" value="P:arachidonate metabolic process"/>
    <property type="evidence" value="ECO:0007669"/>
    <property type="project" value="TreeGrafter"/>
</dbReference>
<keyword evidence="6 7" id="KW-0443">Lipid metabolism</keyword>
<comment type="caution">
    <text evidence="9">The sequence shown here is derived from an EMBL/GenBank/DDBJ whole genome shotgun (WGS) entry which is preliminary data.</text>
</comment>
<gene>
    <name evidence="9" type="ORF">BGW36DRAFT_380024</name>
</gene>
<name>A0AAD4KSA6_9EURO</name>
<dbReference type="GO" id="GO:0047499">
    <property type="term" value="F:calcium-independent phospholipase A2 activity"/>
    <property type="evidence" value="ECO:0007669"/>
    <property type="project" value="TreeGrafter"/>
</dbReference>
<dbReference type="PANTHER" id="PTHR24185:SF1">
    <property type="entry name" value="CALCIUM-INDEPENDENT PHOSPHOLIPASE A2-GAMMA"/>
    <property type="match status" value="1"/>
</dbReference>
<dbReference type="GO" id="GO:0008270">
    <property type="term" value="F:zinc ion binding"/>
    <property type="evidence" value="ECO:0007669"/>
    <property type="project" value="UniProtKB-KW"/>
</dbReference>
<dbReference type="AlphaFoldDB" id="A0AAD4KSA6"/>
<dbReference type="GO" id="GO:0016020">
    <property type="term" value="C:membrane"/>
    <property type="evidence" value="ECO:0007669"/>
    <property type="project" value="TreeGrafter"/>
</dbReference>
<dbReference type="GO" id="GO:0016042">
    <property type="term" value="P:lipid catabolic process"/>
    <property type="evidence" value="ECO:0007669"/>
    <property type="project" value="UniProtKB-UniRule"/>
</dbReference>
<evidence type="ECO:0000256" key="7">
    <source>
        <dbReference type="PROSITE-ProRule" id="PRU01161"/>
    </source>
</evidence>
<dbReference type="CDD" id="cd07199">
    <property type="entry name" value="Pat17_PNPLA8_PNPLA9_like"/>
    <property type="match status" value="1"/>
</dbReference>
<evidence type="ECO:0000313" key="9">
    <source>
        <dbReference type="EMBL" id="KAH8695985.1"/>
    </source>
</evidence>
<dbReference type="InterPro" id="IPR016035">
    <property type="entry name" value="Acyl_Trfase/lysoPLipase"/>
</dbReference>
<dbReference type="Pfam" id="PF01734">
    <property type="entry name" value="Patatin"/>
    <property type="match status" value="1"/>
</dbReference>
<organism evidence="9 10">
    <name type="scientific">Talaromyces proteolyticus</name>
    <dbReference type="NCBI Taxonomy" id="1131652"/>
    <lineage>
        <taxon>Eukaryota</taxon>
        <taxon>Fungi</taxon>
        <taxon>Dikarya</taxon>
        <taxon>Ascomycota</taxon>
        <taxon>Pezizomycotina</taxon>
        <taxon>Eurotiomycetes</taxon>
        <taxon>Eurotiomycetidae</taxon>
        <taxon>Eurotiales</taxon>
        <taxon>Trichocomaceae</taxon>
        <taxon>Talaromyces</taxon>
        <taxon>Talaromyces sect. Bacilispori</taxon>
    </lineage>
</organism>
<dbReference type="Gene3D" id="3.40.1090.10">
    <property type="entry name" value="Cytosolic phospholipase A2 catalytic domain"/>
    <property type="match status" value="1"/>
</dbReference>
<keyword evidence="5 7" id="KW-0442">Lipid degradation</keyword>
<keyword evidence="4" id="KW-0862">Zinc</keyword>
<evidence type="ECO:0000259" key="8">
    <source>
        <dbReference type="PROSITE" id="PS51635"/>
    </source>
</evidence>
<dbReference type="SUPFAM" id="SSF52151">
    <property type="entry name" value="FabD/lysophospholipase-like"/>
    <property type="match status" value="1"/>
</dbReference>
<evidence type="ECO:0000313" key="10">
    <source>
        <dbReference type="Proteomes" id="UP001201262"/>
    </source>
</evidence>
<dbReference type="Proteomes" id="UP001201262">
    <property type="component" value="Unassembled WGS sequence"/>
</dbReference>
<dbReference type="PROSITE" id="PS51635">
    <property type="entry name" value="PNPLA"/>
    <property type="match status" value="1"/>
</dbReference>
<dbReference type="PROSITE" id="PS00518">
    <property type="entry name" value="ZF_RING_1"/>
    <property type="match status" value="1"/>
</dbReference>
<evidence type="ECO:0000256" key="1">
    <source>
        <dbReference type="ARBA" id="ARBA00022723"/>
    </source>
</evidence>
<dbReference type="SUPFAM" id="SSF52540">
    <property type="entry name" value="P-loop containing nucleoside triphosphate hydrolases"/>
    <property type="match status" value="1"/>
</dbReference>
<dbReference type="InterPro" id="IPR027417">
    <property type="entry name" value="P-loop_NTPase"/>
</dbReference>
<dbReference type="GeneID" id="70246567"/>
<evidence type="ECO:0000256" key="5">
    <source>
        <dbReference type="ARBA" id="ARBA00022963"/>
    </source>
</evidence>
<evidence type="ECO:0000256" key="2">
    <source>
        <dbReference type="ARBA" id="ARBA00022771"/>
    </source>
</evidence>
<feature type="domain" description="PNPLA" evidence="8">
    <location>
        <begin position="761"/>
        <end position="979"/>
    </location>
</feature>
<feature type="active site" description="Nucleophile" evidence="7">
    <location>
        <position position="801"/>
    </location>
</feature>
<dbReference type="CDD" id="cd19757">
    <property type="entry name" value="Bbox1"/>
    <property type="match status" value="1"/>
</dbReference>
<accession>A0AAD4KSA6</accession>
<evidence type="ECO:0000256" key="6">
    <source>
        <dbReference type="ARBA" id="ARBA00023098"/>
    </source>
</evidence>
<reference evidence="9" key="1">
    <citation type="submission" date="2021-12" db="EMBL/GenBank/DDBJ databases">
        <title>Convergent genome expansion in fungi linked to evolution of root-endophyte symbiosis.</title>
        <authorList>
            <consortium name="DOE Joint Genome Institute"/>
            <person name="Ke Y.-H."/>
            <person name="Bonito G."/>
            <person name="Liao H.-L."/>
            <person name="Looney B."/>
            <person name="Rojas-Flechas A."/>
            <person name="Nash J."/>
            <person name="Hameed K."/>
            <person name="Schadt C."/>
            <person name="Martin F."/>
            <person name="Crous P.W."/>
            <person name="Miettinen O."/>
            <person name="Magnuson J.K."/>
            <person name="Labbe J."/>
            <person name="Jacobson D."/>
            <person name="Doktycz M.J."/>
            <person name="Veneault-Fourrey C."/>
            <person name="Kuo A."/>
            <person name="Mondo S."/>
            <person name="Calhoun S."/>
            <person name="Riley R."/>
            <person name="Ohm R."/>
            <person name="LaButti K."/>
            <person name="Andreopoulos B."/>
            <person name="Pangilinan J."/>
            <person name="Nolan M."/>
            <person name="Tritt A."/>
            <person name="Clum A."/>
            <person name="Lipzen A."/>
            <person name="Daum C."/>
            <person name="Barry K."/>
            <person name="Grigoriev I.V."/>
            <person name="Vilgalys R."/>
        </authorList>
    </citation>
    <scope>NUCLEOTIDE SEQUENCE</scope>
    <source>
        <strain evidence="9">PMI_201</strain>
    </source>
</reference>
<protein>
    <recommendedName>
        <fullName evidence="8">PNPLA domain-containing protein</fullName>
    </recommendedName>
</protein>
<comment type="caution">
    <text evidence="7">Lacks conserved residue(s) required for the propagation of feature annotation.</text>
</comment>
<feature type="short sequence motif" description="GXSXG" evidence="7">
    <location>
        <begin position="799"/>
        <end position="803"/>
    </location>
</feature>
<keyword evidence="1" id="KW-0479">Metal-binding</keyword>
<dbReference type="EMBL" id="JAJTJA010000007">
    <property type="protein sequence ID" value="KAH8695985.1"/>
    <property type="molecule type" value="Genomic_DNA"/>
</dbReference>
<proteinExistence type="predicted"/>
<dbReference type="InterPro" id="IPR017907">
    <property type="entry name" value="Znf_RING_CS"/>
</dbReference>
<keyword evidence="3 7" id="KW-0378">Hydrolase</keyword>
<evidence type="ECO:0000256" key="3">
    <source>
        <dbReference type="ARBA" id="ARBA00022801"/>
    </source>
</evidence>
<dbReference type="InterPro" id="IPR002641">
    <property type="entry name" value="PNPLA_dom"/>
</dbReference>
<dbReference type="RefSeq" id="XP_046070923.1">
    <property type="nucleotide sequence ID" value="XM_046216280.1"/>
</dbReference>